<dbReference type="CDD" id="cd00085">
    <property type="entry name" value="HNHc"/>
    <property type="match status" value="1"/>
</dbReference>
<feature type="compositionally biased region" description="Acidic residues" evidence="1">
    <location>
        <begin position="569"/>
        <end position="590"/>
    </location>
</feature>
<dbReference type="EMBL" id="VSEX01000042">
    <property type="protein sequence ID" value="TYB53281.1"/>
    <property type="molecule type" value="Genomic_DNA"/>
</dbReference>
<feature type="region of interest" description="Disordered" evidence="1">
    <location>
        <begin position="88"/>
        <end position="143"/>
    </location>
</feature>
<feature type="region of interest" description="Disordered" evidence="1">
    <location>
        <begin position="240"/>
        <end position="275"/>
    </location>
</feature>
<dbReference type="InterPro" id="IPR003870">
    <property type="entry name" value="DUF222"/>
</dbReference>
<feature type="region of interest" description="Disordered" evidence="1">
    <location>
        <begin position="603"/>
        <end position="652"/>
    </location>
</feature>
<feature type="domain" description="HNH nuclease" evidence="2">
    <location>
        <begin position="820"/>
        <end position="872"/>
    </location>
</feature>
<feature type="region of interest" description="Disordered" evidence="1">
    <location>
        <begin position="520"/>
        <end position="590"/>
    </location>
</feature>
<protein>
    <submittedName>
        <fullName evidence="3">DUF222 domain-containing protein</fullName>
    </submittedName>
</protein>
<dbReference type="SMART" id="SM00507">
    <property type="entry name" value="HNHc"/>
    <property type="match status" value="1"/>
</dbReference>
<organism evidence="3 4">
    <name type="scientific">Microbispora tritici</name>
    <dbReference type="NCBI Taxonomy" id="2604471"/>
    <lineage>
        <taxon>Bacteria</taxon>
        <taxon>Bacillati</taxon>
        <taxon>Actinomycetota</taxon>
        <taxon>Actinomycetes</taxon>
        <taxon>Streptosporangiales</taxon>
        <taxon>Streptosporangiaceae</taxon>
        <taxon>Microbispora</taxon>
    </lineage>
</organism>
<proteinExistence type="predicted"/>
<feature type="compositionally biased region" description="Low complexity" evidence="1">
    <location>
        <begin position="558"/>
        <end position="568"/>
    </location>
</feature>
<feature type="compositionally biased region" description="Low complexity" evidence="1">
    <location>
        <begin position="126"/>
        <end position="143"/>
    </location>
</feature>
<comment type="caution">
    <text evidence="3">The sequence shown here is derived from an EMBL/GenBank/DDBJ whole genome shotgun (WGS) entry which is preliminary data.</text>
</comment>
<keyword evidence="4" id="KW-1185">Reference proteome</keyword>
<evidence type="ECO:0000313" key="4">
    <source>
        <dbReference type="Proteomes" id="UP000322810"/>
    </source>
</evidence>
<evidence type="ECO:0000256" key="1">
    <source>
        <dbReference type="SAM" id="MobiDB-lite"/>
    </source>
</evidence>
<feature type="compositionally biased region" description="Acidic residues" evidence="1">
    <location>
        <begin position="603"/>
        <end position="633"/>
    </location>
</feature>
<evidence type="ECO:0000313" key="3">
    <source>
        <dbReference type="EMBL" id="TYB53281.1"/>
    </source>
</evidence>
<sequence>MDLFDDDPERPQRSNASGDIGDDWWEQLTAGSPLWSSEGALAREYVPIVDPDAREHVSWHGIPATFPFVRAFTTRAGIAAVDDFSVDDSSADETVNGSAPDGAPDHADIPGPGVGSAAPVHHAGDADSSAPGPAGAGADALSADAARTDAARMDAARMDAARMDAARMDATDADATDADATDADAPGTDATRTDGGAADGAFPDGDPPGCASPDAACQDGAGGGAYSGASGGASGGAFAGASGGESGGASGGAEGAGRNDAGPDRDASGGGGSSSWVAVAAVGEAARAVALVPVPESAEVCLAEAEELLAARDRITSALAARVGRVHRAGEAKNHGHASTRLWLRSVGGMTIPGAGRLVTMGMELGRLSRVRERFAEGSLAEGIVEAICTATVGLTDEQAITAEGILLELAGSAGAAEVAKAGRYLRAVLDPDGHESDEQADFDRRFFRVRRRRNGGLEGEFYLPVEAAARLQHLLDVYAKPKAEGDDRTLSVRNADAFIAFLENKIATELLVLVTAESLPDDPPADNPGADNPSADHPTTDSVDNDPGPGPDPGPAPSDTGPSNSDLSDPDPSDDPGPEPDAWTAEDFDIDSCATCADATDADATDADATDADATDADAADADAADADAADADSERSAADPDEQWSDCPARDCPAEGYRHASWTGEAQHGMPRAACNGAQEAEADAPPWAEGSARLGGNAWPGAGSDAPPGPGGRALAEGSARLGGSAWLGGDARVGREAWSGGSARRGGGVWAGVGVKSPPPGVWLRGLPGLILATGHLLPVAGVHRLARTSTLVRILMDAGGQVLDMGRKVRLATPAQRRAVFARYATCWVDGCPLPATMCQIDHAEDWCSGGLTDLKLLGPACQFHNRDRYRHPARYTRRKIGDDRWAFTYRNPRTTRLRV</sequence>
<dbReference type="Proteomes" id="UP000322810">
    <property type="component" value="Unassembled WGS sequence"/>
</dbReference>
<dbReference type="Pfam" id="PF02720">
    <property type="entry name" value="DUF222"/>
    <property type="match status" value="1"/>
</dbReference>
<name>A0ABY3LTZ1_9ACTN</name>
<feature type="compositionally biased region" description="Low complexity" evidence="1">
    <location>
        <begin position="183"/>
        <end position="215"/>
    </location>
</feature>
<evidence type="ECO:0000259" key="2">
    <source>
        <dbReference type="SMART" id="SM00507"/>
    </source>
</evidence>
<feature type="compositionally biased region" description="Acidic residues" evidence="1">
    <location>
        <begin position="172"/>
        <end position="182"/>
    </location>
</feature>
<dbReference type="RefSeq" id="WP_154956697.1">
    <property type="nucleotide sequence ID" value="NZ_VSEX01000042.1"/>
</dbReference>
<accession>A0ABY3LTZ1</accession>
<reference evidence="3 4" key="1">
    <citation type="submission" date="2019-08" db="EMBL/GenBank/DDBJ databases">
        <title>Microbispora tritici sp. nov., a novel actinomycete isolated from a root of wheat (Triticum aestivum L.).</title>
        <authorList>
            <person name="Klykleung N."/>
            <person name="Tanasupawat S."/>
        </authorList>
    </citation>
    <scope>NUCLEOTIDE SEQUENCE [LARGE SCALE GENOMIC DNA]</scope>
    <source>
        <strain evidence="3 4">MT50</strain>
    </source>
</reference>
<feature type="region of interest" description="Disordered" evidence="1">
    <location>
        <begin position="698"/>
        <end position="718"/>
    </location>
</feature>
<dbReference type="InterPro" id="IPR003615">
    <property type="entry name" value="HNH_nuc"/>
</dbReference>
<feature type="region of interest" description="Disordered" evidence="1">
    <location>
        <begin position="172"/>
        <end position="215"/>
    </location>
</feature>
<feature type="compositionally biased region" description="Gly residues" evidence="1">
    <location>
        <begin position="240"/>
        <end position="255"/>
    </location>
</feature>
<feature type="region of interest" description="Disordered" evidence="1">
    <location>
        <begin position="1"/>
        <end position="24"/>
    </location>
</feature>
<gene>
    <name evidence="3" type="ORF">FXF59_23790</name>
</gene>
<feature type="compositionally biased region" description="Low complexity" evidence="1">
    <location>
        <begin position="528"/>
        <end position="537"/>
    </location>
</feature>